<evidence type="ECO:0000313" key="3">
    <source>
        <dbReference type="Proteomes" id="UP001606134"/>
    </source>
</evidence>
<dbReference type="SUPFAM" id="SSF51905">
    <property type="entry name" value="FAD/NAD(P)-binding domain"/>
    <property type="match status" value="1"/>
</dbReference>
<evidence type="ECO:0000313" key="2">
    <source>
        <dbReference type="EMBL" id="MFG6485234.1"/>
    </source>
</evidence>
<dbReference type="InterPro" id="IPR049516">
    <property type="entry name" value="FAD-depend_C"/>
</dbReference>
<dbReference type="InterPro" id="IPR036188">
    <property type="entry name" value="FAD/NAD-bd_sf"/>
</dbReference>
<gene>
    <name evidence="2" type="ORF">ACG04R_01050</name>
</gene>
<evidence type="ECO:0000259" key="1">
    <source>
        <dbReference type="Pfam" id="PF21688"/>
    </source>
</evidence>
<keyword evidence="3" id="KW-1185">Reference proteome</keyword>
<comment type="caution">
    <text evidence="2">The sequence shown here is derived from an EMBL/GenBank/DDBJ whole genome shotgun (WGS) entry which is preliminary data.</text>
</comment>
<dbReference type="Gene3D" id="3.30.70.2700">
    <property type="match status" value="1"/>
</dbReference>
<reference evidence="2 3" key="1">
    <citation type="submission" date="2024-08" db="EMBL/GenBank/DDBJ databases">
        <authorList>
            <person name="Lu H."/>
        </authorList>
    </citation>
    <scope>NUCLEOTIDE SEQUENCE [LARGE SCALE GENOMIC DNA]</scope>
    <source>
        <strain evidence="2 3">BYS78W</strain>
    </source>
</reference>
<dbReference type="Gene3D" id="3.50.50.60">
    <property type="entry name" value="FAD/NAD(P)-binding domain"/>
    <property type="match status" value="2"/>
</dbReference>
<feature type="domain" description="FAD-dependent protein C-terminal" evidence="1">
    <location>
        <begin position="295"/>
        <end position="503"/>
    </location>
</feature>
<accession>A0ABW7H5Q5</accession>
<dbReference type="RefSeq" id="WP_394405704.1">
    <property type="nucleotide sequence ID" value="NZ_JBIGIC010000001.1"/>
</dbReference>
<dbReference type="Pfam" id="PF21688">
    <property type="entry name" value="FAD-depend_C"/>
    <property type="match status" value="1"/>
</dbReference>
<organism evidence="2 3">
    <name type="scientific">Pelomonas candidula</name>
    <dbReference type="NCBI Taxonomy" id="3299025"/>
    <lineage>
        <taxon>Bacteria</taxon>
        <taxon>Pseudomonadati</taxon>
        <taxon>Pseudomonadota</taxon>
        <taxon>Betaproteobacteria</taxon>
        <taxon>Burkholderiales</taxon>
        <taxon>Sphaerotilaceae</taxon>
        <taxon>Roseateles</taxon>
    </lineage>
</organism>
<name>A0ABW7H5Q5_9BURK</name>
<protein>
    <submittedName>
        <fullName evidence="2">NAD(P)/FAD-dependent oxidoreductase</fullName>
    </submittedName>
</protein>
<dbReference type="PIRSF" id="PIRSF038984">
    <property type="entry name" value="FAD_binding_protein"/>
    <property type="match status" value="1"/>
</dbReference>
<dbReference type="InterPro" id="IPR028348">
    <property type="entry name" value="FAD-binding_protein"/>
</dbReference>
<dbReference type="PANTHER" id="PTHR42842">
    <property type="entry name" value="FAD/NAD(P)-BINDING OXIDOREDUCTASE"/>
    <property type="match status" value="1"/>
</dbReference>
<dbReference type="PANTHER" id="PTHR42842:SF3">
    <property type="entry name" value="FAD_NAD(P)-BINDING OXIDOREDUCTASE FAMILY PROTEIN"/>
    <property type="match status" value="1"/>
</dbReference>
<dbReference type="Proteomes" id="UP001606134">
    <property type="component" value="Unassembled WGS sequence"/>
</dbReference>
<dbReference type="EMBL" id="JBIGIC010000001">
    <property type="protein sequence ID" value="MFG6485234.1"/>
    <property type="molecule type" value="Genomic_DNA"/>
</dbReference>
<proteinExistence type="predicted"/>
<sequence>MIRINELRLPLNHAEGALRPAALARLKLADAELAGLHVFRRGYDARKRSDIQLVYTLDCTLAEGVDEAAVLARFAGDHHIRPTPDTGYHFLAQFGQGRGEFTGPRPIIIGFGPCGLFAALILAQMGLRPIVLERGKSVRERTQDTWGLWREQKLDPESNVQFGEGGAGTFSDGKLWSQISDPRHLTRKVLTEFVKAGAPEEILYVSKPHIGTFRLVSMIIKMRAEIEALGGEIRFQQKVTDLHIEDGADGKHVRGVTLESGEQIAATHVVIALGHSARDTFQMLHARGVHMEAKPFSIGYRIEHPQSLIDAARFGPSAGNPILGAADYKLVHHAKNGRAVYSFCMCPGGTVVAATSEPDRVVTNGMSQYSRNERNANAGIVVGLTPEDYRQDGKRDGSPVNPLDGMAFQRQWESRAYELGGGGYLAPGSLVGDFIKRQVSKEFGDVLPSYKPGVTLTNLQDKGRGSLPTYALEAIREALPAFARQIRGFDRPDAVLTGVETRTSSPLRINRGRDYQSLNVRGLFPAGEGAGYAGGIMSAGVDGIEVAEALAADLLGMPDAPVLQGKGAKAGGQV</sequence>